<dbReference type="EMBL" id="OX459939">
    <property type="protein sequence ID" value="CAI9170080.1"/>
    <property type="molecule type" value="Genomic_DNA"/>
</dbReference>
<gene>
    <name evidence="2" type="ORF">MRATA1EN1_LOCUS19042</name>
</gene>
<name>A0ABN8Z8C6_RANTA</name>
<feature type="region of interest" description="Disordered" evidence="1">
    <location>
        <begin position="65"/>
        <end position="101"/>
    </location>
</feature>
<sequence>MPSLLPEPPLTQAPTAEPQRGQVVLISLGAAGPRPAPLSGPCPASCAKPSTTMCPCQVTLEKPAESKAQDPWQRGWGEPEFSSPIAGSRLSQLMATHPLKP</sequence>
<dbReference type="Proteomes" id="UP001176941">
    <property type="component" value="Chromosome 3"/>
</dbReference>
<protein>
    <submittedName>
        <fullName evidence="2">Uncharacterized protein</fullName>
    </submittedName>
</protein>
<keyword evidence="3" id="KW-1185">Reference proteome</keyword>
<feature type="compositionally biased region" description="Pro residues" evidence="1">
    <location>
        <begin position="1"/>
        <end position="11"/>
    </location>
</feature>
<evidence type="ECO:0000313" key="2">
    <source>
        <dbReference type="EMBL" id="CAI9170080.1"/>
    </source>
</evidence>
<evidence type="ECO:0000313" key="3">
    <source>
        <dbReference type="Proteomes" id="UP001176941"/>
    </source>
</evidence>
<evidence type="ECO:0000256" key="1">
    <source>
        <dbReference type="SAM" id="MobiDB-lite"/>
    </source>
</evidence>
<accession>A0ABN8Z8C6</accession>
<reference evidence="2" key="1">
    <citation type="submission" date="2023-04" db="EMBL/GenBank/DDBJ databases">
        <authorList>
            <consortium name="ELIXIR-Norway"/>
        </authorList>
    </citation>
    <scope>NUCLEOTIDE SEQUENCE [LARGE SCALE GENOMIC DNA]</scope>
</reference>
<organism evidence="2 3">
    <name type="scientific">Rangifer tarandus platyrhynchus</name>
    <name type="common">Svalbard reindeer</name>
    <dbReference type="NCBI Taxonomy" id="3082113"/>
    <lineage>
        <taxon>Eukaryota</taxon>
        <taxon>Metazoa</taxon>
        <taxon>Chordata</taxon>
        <taxon>Craniata</taxon>
        <taxon>Vertebrata</taxon>
        <taxon>Euteleostomi</taxon>
        <taxon>Mammalia</taxon>
        <taxon>Eutheria</taxon>
        <taxon>Laurasiatheria</taxon>
        <taxon>Artiodactyla</taxon>
        <taxon>Ruminantia</taxon>
        <taxon>Pecora</taxon>
        <taxon>Cervidae</taxon>
        <taxon>Odocoileinae</taxon>
        <taxon>Rangifer</taxon>
    </lineage>
</organism>
<proteinExistence type="predicted"/>
<feature type="region of interest" description="Disordered" evidence="1">
    <location>
        <begin position="1"/>
        <end position="20"/>
    </location>
</feature>